<evidence type="ECO:0000313" key="3">
    <source>
        <dbReference type="Proteomes" id="UP000003779"/>
    </source>
</evidence>
<reference evidence="3" key="2">
    <citation type="submission" date="2012-08" db="EMBL/GenBank/DDBJ databases">
        <title>Whole-genome sequence of Nocardiopsis alba strain ATCC BAA-2165 associated with honeybees.</title>
        <authorList>
            <person name="Qiao J."/>
            <person name="Chen L."/>
            <person name="Li Y."/>
            <person name="Wang J."/>
            <person name="Zhang W."/>
            <person name="Chen S."/>
        </authorList>
    </citation>
    <scope>NUCLEOTIDE SEQUENCE [LARGE SCALE GENOMIC DNA]</scope>
    <source>
        <strain evidence="3">ATCC BAA-2165 / BE74</strain>
    </source>
</reference>
<dbReference type="Proteomes" id="UP000003779">
    <property type="component" value="Chromosome"/>
</dbReference>
<sequence>MGRHEVSEGVYGDGRSGPRPPRSLRLMTPRSTATVGERTGRVFVPM</sequence>
<name>J7L443_NOCAA</name>
<evidence type="ECO:0000256" key="1">
    <source>
        <dbReference type="SAM" id="MobiDB-lite"/>
    </source>
</evidence>
<evidence type="ECO:0000313" key="2">
    <source>
        <dbReference type="EMBL" id="AFR06180.1"/>
    </source>
</evidence>
<protein>
    <submittedName>
        <fullName evidence="2">Uncharacterized protein</fullName>
    </submittedName>
</protein>
<organism evidence="2 3">
    <name type="scientific">Nocardiopsis alba (strain ATCC BAA-2165 / BE74)</name>
    <dbReference type="NCBI Taxonomy" id="1205910"/>
    <lineage>
        <taxon>Bacteria</taxon>
        <taxon>Bacillati</taxon>
        <taxon>Actinomycetota</taxon>
        <taxon>Actinomycetes</taxon>
        <taxon>Streptosporangiales</taxon>
        <taxon>Nocardiopsidaceae</taxon>
        <taxon>Nocardiopsis</taxon>
    </lineage>
</organism>
<dbReference type="KEGG" id="nal:B005_1929"/>
<feature type="region of interest" description="Disordered" evidence="1">
    <location>
        <begin position="1"/>
        <end position="26"/>
    </location>
</feature>
<gene>
    <name evidence="2" type="ordered locus">B005_1929</name>
</gene>
<proteinExistence type="predicted"/>
<accession>J7L443</accession>
<dbReference type="EMBL" id="CP003788">
    <property type="protein sequence ID" value="AFR06180.1"/>
    <property type="molecule type" value="Genomic_DNA"/>
</dbReference>
<reference evidence="2 3" key="1">
    <citation type="journal article" date="2012" name="J. Bacteriol.">
        <title>Whole-Genome Sequence of Nocardiopsis alba Strain ATCC BAA-2165, Associated with Honeybees.</title>
        <authorList>
            <person name="Qiao J."/>
            <person name="Chen L."/>
            <person name="Li Y."/>
            <person name="Wang J."/>
            <person name="Zhang W."/>
            <person name="Chen S."/>
        </authorList>
    </citation>
    <scope>NUCLEOTIDE SEQUENCE [LARGE SCALE GENOMIC DNA]</scope>
    <source>
        <strain evidence="3">ATCC BAA-2165 / BE74</strain>
    </source>
</reference>
<dbReference type="AlphaFoldDB" id="J7L443"/>
<dbReference type="HOGENOM" id="CLU_3186410_0_0_11"/>